<keyword evidence="2" id="KW-1185">Reference proteome</keyword>
<comment type="caution">
    <text evidence="1">The sequence shown here is derived from an EMBL/GenBank/DDBJ whole genome shotgun (WGS) entry which is preliminary data.</text>
</comment>
<name>A0A0V1GQT0_9BILA</name>
<dbReference type="EMBL" id="JYDP01000522">
    <property type="protein sequence ID" value="KRZ00292.1"/>
    <property type="molecule type" value="Genomic_DNA"/>
</dbReference>
<gene>
    <name evidence="1" type="ORF">T11_16344</name>
</gene>
<protein>
    <submittedName>
        <fullName evidence="1">Uncharacterized protein</fullName>
    </submittedName>
</protein>
<reference evidence="1 2" key="1">
    <citation type="submission" date="2015-01" db="EMBL/GenBank/DDBJ databases">
        <title>Evolution of Trichinella species and genotypes.</title>
        <authorList>
            <person name="Korhonen P.K."/>
            <person name="Edoardo P."/>
            <person name="Giuseppe L.R."/>
            <person name="Gasser R.B."/>
        </authorList>
    </citation>
    <scope>NUCLEOTIDE SEQUENCE [LARGE SCALE GENOMIC DNA]</scope>
    <source>
        <strain evidence="1">ISS1029</strain>
    </source>
</reference>
<evidence type="ECO:0000313" key="2">
    <source>
        <dbReference type="Proteomes" id="UP000055024"/>
    </source>
</evidence>
<sequence>MVEQDDTMLYESSSTRGGVRFQEAIGKGGVCNRYVRRYAFMATIQGKLKHPKLAILVLKNELCLCDGKNVCCELYEDDASGHVWNGMLQIWQDSSQVSLALINTSVSNSTVASSEESTASHCLTTWVARNGHTTLTCMPYEGVLNSTRQYTLRIWYFYKLCKTKNAKEFLAFLSLAVCCNVTECMTDRMPAFITATQFGQVV</sequence>
<proteinExistence type="predicted"/>
<dbReference type="Proteomes" id="UP000055024">
    <property type="component" value="Unassembled WGS sequence"/>
</dbReference>
<evidence type="ECO:0000313" key="1">
    <source>
        <dbReference type="EMBL" id="KRZ00292.1"/>
    </source>
</evidence>
<organism evidence="1 2">
    <name type="scientific">Trichinella zimbabwensis</name>
    <dbReference type="NCBI Taxonomy" id="268475"/>
    <lineage>
        <taxon>Eukaryota</taxon>
        <taxon>Metazoa</taxon>
        <taxon>Ecdysozoa</taxon>
        <taxon>Nematoda</taxon>
        <taxon>Enoplea</taxon>
        <taxon>Dorylaimia</taxon>
        <taxon>Trichinellida</taxon>
        <taxon>Trichinellidae</taxon>
        <taxon>Trichinella</taxon>
    </lineage>
</organism>
<dbReference type="AlphaFoldDB" id="A0A0V1GQT0"/>
<accession>A0A0V1GQT0</accession>